<protein>
    <submittedName>
        <fullName evidence="2">Uncharacterized protein</fullName>
    </submittedName>
</protein>
<evidence type="ECO:0000313" key="2">
    <source>
        <dbReference type="EMBL" id="JAR88390.1"/>
    </source>
</evidence>
<sequence>MDKPGKPVAPGVVWGCKRWPKVYSLPEFSAVLQKALLREDASFYTPGRSRLKTLLIDAIVEDLAKYRWLPTPSQYCQVFNALKERFPFLREKRRCLGIRNAAQCKLEKERLLLASASRNAQGITPEPAVSEPASHGSAVDKPGKPVAPGVAGGYKRWSKVYSVPQFSPGLQKALLREDASFYTPGRTRLKILLIDAIFRDISKYNMWLGYPTRTQYSQVSNALGERFPFLREKGRCGRIVLAVRRKLEKERQLQVSNSREVPDGRRQVEPGVPEPKFPEPDAAEPDFERDPCQRTSPEPALHRGFAFKPVSCKGIAPEPAVSEPAVHGSAMDKPGKPVAPGVAGGYKRWPEVYSLPQFSPGLQRALLREDASFYTPGRTRLKIALIDAIFRDISK</sequence>
<dbReference type="PANTHER" id="PTHR47302:SF1">
    <property type="entry name" value="STERILE ALPHA MOTIF DOMAIN-CONTAINING PROTEIN 3"/>
    <property type="match status" value="1"/>
</dbReference>
<name>A0A147BC93_IXORI</name>
<accession>A0A147BC93</accession>
<dbReference type="InterPro" id="IPR042812">
    <property type="entry name" value="SAMD3"/>
</dbReference>
<feature type="region of interest" description="Disordered" evidence="1">
    <location>
        <begin position="123"/>
        <end position="145"/>
    </location>
</feature>
<proteinExistence type="predicted"/>
<evidence type="ECO:0000256" key="1">
    <source>
        <dbReference type="SAM" id="MobiDB-lite"/>
    </source>
</evidence>
<feature type="non-terminal residue" evidence="2">
    <location>
        <position position="395"/>
    </location>
</feature>
<dbReference type="EMBL" id="GEGO01007014">
    <property type="protein sequence ID" value="JAR88390.1"/>
    <property type="molecule type" value="Transcribed_RNA"/>
</dbReference>
<reference evidence="2" key="1">
    <citation type="journal article" date="2018" name="PLoS Negl. Trop. Dis.">
        <title>Sialome diversity of ticks revealed by RNAseq of single tick salivary glands.</title>
        <authorList>
            <person name="Perner J."/>
            <person name="Kropackova S."/>
            <person name="Kopacek P."/>
            <person name="Ribeiro J.M."/>
        </authorList>
    </citation>
    <scope>NUCLEOTIDE SEQUENCE</scope>
    <source>
        <strain evidence="2">Siblings of single egg batch collected in Ceske Budejovice</strain>
        <tissue evidence="2">Salivary glands</tissue>
    </source>
</reference>
<dbReference type="PANTHER" id="PTHR47302">
    <property type="entry name" value="STERILE ALPHA MOTIF DOMAIN-CONTAINING PROTEIN 3"/>
    <property type="match status" value="1"/>
</dbReference>
<feature type="region of interest" description="Disordered" evidence="1">
    <location>
        <begin position="252"/>
        <end position="300"/>
    </location>
</feature>
<organism evidence="2">
    <name type="scientific">Ixodes ricinus</name>
    <name type="common">Common tick</name>
    <name type="synonym">Acarus ricinus</name>
    <dbReference type="NCBI Taxonomy" id="34613"/>
    <lineage>
        <taxon>Eukaryota</taxon>
        <taxon>Metazoa</taxon>
        <taxon>Ecdysozoa</taxon>
        <taxon>Arthropoda</taxon>
        <taxon>Chelicerata</taxon>
        <taxon>Arachnida</taxon>
        <taxon>Acari</taxon>
        <taxon>Parasitiformes</taxon>
        <taxon>Ixodida</taxon>
        <taxon>Ixodoidea</taxon>
        <taxon>Ixodidae</taxon>
        <taxon>Ixodinae</taxon>
        <taxon>Ixodes</taxon>
    </lineage>
</organism>
<dbReference type="AlphaFoldDB" id="A0A147BC93"/>